<reference evidence="1" key="1">
    <citation type="submission" date="2022-03" db="EMBL/GenBank/DDBJ databases">
        <authorList>
            <person name="Martin C."/>
        </authorList>
    </citation>
    <scope>NUCLEOTIDE SEQUENCE</scope>
</reference>
<gene>
    <name evidence="1" type="ORF">OFUS_LOCUS18428</name>
</gene>
<proteinExistence type="predicted"/>
<dbReference type="EMBL" id="CAIIXF020000009">
    <property type="protein sequence ID" value="CAH1793599.1"/>
    <property type="molecule type" value="Genomic_DNA"/>
</dbReference>
<comment type="caution">
    <text evidence="1">The sequence shown here is derived from an EMBL/GenBank/DDBJ whole genome shotgun (WGS) entry which is preliminary data.</text>
</comment>
<organism evidence="1 2">
    <name type="scientific">Owenia fusiformis</name>
    <name type="common">Polychaete worm</name>
    <dbReference type="NCBI Taxonomy" id="6347"/>
    <lineage>
        <taxon>Eukaryota</taxon>
        <taxon>Metazoa</taxon>
        <taxon>Spiralia</taxon>
        <taxon>Lophotrochozoa</taxon>
        <taxon>Annelida</taxon>
        <taxon>Polychaeta</taxon>
        <taxon>Sedentaria</taxon>
        <taxon>Canalipalpata</taxon>
        <taxon>Sabellida</taxon>
        <taxon>Oweniida</taxon>
        <taxon>Oweniidae</taxon>
        <taxon>Owenia</taxon>
    </lineage>
</organism>
<evidence type="ECO:0000313" key="1">
    <source>
        <dbReference type="EMBL" id="CAH1793599.1"/>
    </source>
</evidence>
<dbReference type="AlphaFoldDB" id="A0A8J1Y6Q0"/>
<keyword evidence="2" id="KW-1185">Reference proteome</keyword>
<dbReference type="Proteomes" id="UP000749559">
    <property type="component" value="Unassembled WGS sequence"/>
</dbReference>
<accession>A0A8J1Y6Q0</accession>
<name>A0A8J1Y6Q0_OWEFU</name>
<sequence>MNPYNIGRCLMCLGCICIYSVDGFKIKDAKEIKVSADDEICNDEDSEQPAEMVCVDEDHVIHLANVSYKACNQSPCIRTNVPVDKWPTGLLQCLGKFECKVLPLEPTPEFRVCASCSRSVFAPARGLMHLFCNGVGDVIEVKTSVSWSLDITSQSVHISDNSEGSRLAALKHSCDGIQYCNSINARPETGNYERVFYKCVQDKTTTSFQATVSMPTTLTQLPWKIPVIFTLGLVITGLLLVGGIGLFILYRRWYNDTNNPRDQELGANQRTGEDNILLNGQHLEQQ</sequence>
<evidence type="ECO:0000313" key="2">
    <source>
        <dbReference type="Proteomes" id="UP000749559"/>
    </source>
</evidence>
<protein>
    <submittedName>
        <fullName evidence="1">Uncharacterized protein</fullName>
    </submittedName>
</protein>